<keyword evidence="1" id="KW-0812">Transmembrane</keyword>
<name>A0ABQ8J9X6_DERPT</name>
<feature type="transmembrane region" description="Helical" evidence="1">
    <location>
        <begin position="50"/>
        <end position="77"/>
    </location>
</feature>
<evidence type="ECO:0000256" key="1">
    <source>
        <dbReference type="SAM" id="Phobius"/>
    </source>
</evidence>
<organism evidence="2 3">
    <name type="scientific">Dermatophagoides pteronyssinus</name>
    <name type="common">European house dust mite</name>
    <dbReference type="NCBI Taxonomy" id="6956"/>
    <lineage>
        <taxon>Eukaryota</taxon>
        <taxon>Metazoa</taxon>
        <taxon>Ecdysozoa</taxon>
        <taxon>Arthropoda</taxon>
        <taxon>Chelicerata</taxon>
        <taxon>Arachnida</taxon>
        <taxon>Acari</taxon>
        <taxon>Acariformes</taxon>
        <taxon>Sarcoptiformes</taxon>
        <taxon>Astigmata</taxon>
        <taxon>Psoroptidia</taxon>
        <taxon>Analgoidea</taxon>
        <taxon>Pyroglyphidae</taxon>
        <taxon>Dermatophagoidinae</taxon>
        <taxon>Dermatophagoides</taxon>
    </lineage>
</organism>
<keyword evidence="1" id="KW-0472">Membrane</keyword>
<reference evidence="2 3" key="1">
    <citation type="journal article" date="2018" name="J. Allergy Clin. Immunol.">
        <title>High-quality assembly of Dermatophagoides pteronyssinus genome and transcriptome reveals a wide range of novel allergens.</title>
        <authorList>
            <person name="Liu X.Y."/>
            <person name="Yang K.Y."/>
            <person name="Wang M.Q."/>
            <person name="Kwok J.S."/>
            <person name="Zeng X."/>
            <person name="Yang Z."/>
            <person name="Xiao X.J."/>
            <person name="Lau C.P."/>
            <person name="Li Y."/>
            <person name="Huang Z.M."/>
            <person name="Ba J.G."/>
            <person name="Yim A.K."/>
            <person name="Ouyang C.Y."/>
            <person name="Ngai S.M."/>
            <person name="Chan T.F."/>
            <person name="Leung E.L."/>
            <person name="Liu L."/>
            <person name="Liu Z.G."/>
            <person name="Tsui S.K."/>
        </authorList>
    </citation>
    <scope>NUCLEOTIDE SEQUENCE [LARGE SCALE GENOMIC DNA]</scope>
    <source>
        <strain evidence="2">Derp</strain>
    </source>
</reference>
<keyword evidence="3" id="KW-1185">Reference proteome</keyword>
<proteinExistence type="predicted"/>
<accession>A0ABQ8J9X6</accession>
<reference evidence="2 3" key="2">
    <citation type="journal article" date="2022" name="Mol. Biol. Evol.">
        <title>Comparative Genomics Reveals Insights into the Divergent Evolution of Astigmatic Mites and Household Pest Adaptations.</title>
        <authorList>
            <person name="Xiong Q."/>
            <person name="Wan A.T."/>
            <person name="Liu X."/>
            <person name="Fung C.S."/>
            <person name="Xiao X."/>
            <person name="Malainual N."/>
            <person name="Hou J."/>
            <person name="Wang L."/>
            <person name="Wang M."/>
            <person name="Yang K.Y."/>
            <person name="Cui Y."/>
            <person name="Leung E.L."/>
            <person name="Nong W."/>
            <person name="Shin S.K."/>
            <person name="Au S.W."/>
            <person name="Jeong K.Y."/>
            <person name="Chew F.T."/>
            <person name="Hui J.H."/>
            <person name="Leung T.F."/>
            <person name="Tungtrongchitr A."/>
            <person name="Zhong N."/>
            <person name="Liu Z."/>
            <person name="Tsui S.K."/>
        </authorList>
    </citation>
    <scope>NUCLEOTIDE SEQUENCE [LARGE SCALE GENOMIC DNA]</scope>
    <source>
        <strain evidence="2">Derp</strain>
    </source>
</reference>
<dbReference type="EMBL" id="NJHN03000060">
    <property type="protein sequence ID" value="KAH9419187.1"/>
    <property type="molecule type" value="Genomic_DNA"/>
</dbReference>
<dbReference type="Proteomes" id="UP000887458">
    <property type="component" value="Unassembled WGS sequence"/>
</dbReference>
<evidence type="ECO:0000313" key="2">
    <source>
        <dbReference type="EMBL" id="KAH9419187.1"/>
    </source>
</evidence>
<comment type="caution">
    <text evidence="2">The sequence shown here is derived from an EMBL/GenBank/DDBJ whole genome shotgun (WGS) entry which is preliminary data.</text>
</comment>
<gene>
    <name evidence="2" type="ORF">DERP_005691</name>
</gene>
<evidence type="ECO:0000313" key="3">
    <source>
        <dbReference type="Proteomes" id="UP000887458"/>
    </source>
</evidence>
<keyword evidence="1" id="KW-1133">Transmembrane helix</keyword>
<evidence type="ECO:0008006" key="4">
    <source>
        <dbReference type="Google" id="ProtNLM"/>
    </source>
</evidence>
<sequence>MVESTTVPTQSLKFDSLHSNRLINRLYLCFKKSVCELNSPSSSSSSASRCFLLTLLSFLLFLLLLTGCFFISASYLFNFFSISSCTCLGIRGNNVENHSNFVRKWRTI</sequence>
<protein>
    <recommendedName>
        <fullName evidence="4">Transmembrane protein</fullName>
    </recommendedName>
</protein>